<reference evidence="1 2" key="1">
    <citation type="submission" date="2020-04" db="EMBL/GenBank/DDBJ databases">
        <title>MicrobeNet Type strains.</title>
        <authorList>
            <person name="Nicholson A.C."/>
        </authorList>
    </citation>
    <scope>NUCLEOTIDE SEQUENCE [LARGE SCALE GENOMIC DNA]</scope>
    <source>
        <strain evidence="1 2">DSM 44956</strain>
    </source>
</reference>
<comment type="caution">
    <text evidence="1">The sequence shown here is derived from an EMBL/GenBank/DDBJ whole genome shotgun (WGS) entry which is preliminary data.</text>
</comment>
<name>A0A7X6L4Q4_9NOCA</name>
<dbReference type="Proteomes" id="UP000540698">
    <property type="component" value="Unassembled WGS sequence"/>
</dbReference>
<dbReference type="AlphaFoldDB" id="A0A7X6L4Q4"/>
<dbReference type="RefSeq" id="WP_157113910.1">
    <property type="nucleotide sequence ID" value="NZ_JAAXOS010000007.1"/>
</dbReference>
<gene>
    <name evidence="1" type="ORF">HGB38_16070</name>
</gene>
<protein>
    <submittedName>
        <fullName evidence="1">Uncharacterized protein</fullName>
    </submittedName>
</protein>
<proteinExistence type="predicted"/>
<dbReference type="SUPFAM" id="SSF102405">
    <property type="entry name" value="MCP/YpsA-like"/>
    <property type="match status" value="1"/>
</dbReference>
<evidence type="ECO:0000313" key="2">
    <source>
        <dbReference type="Proteomes" id="UP000540698"/>
    </source>
</evidence>
<keyword evidence="2" id="KW-1185">Reference proteome</keyword>
<accession>A0A7X6L4Q4</accession>
<evidence type="ECO:0000313" key="1">
    <source>
        <dbReference type="EMBL" id="NKY27732.1"/>
    </source>
</evidence>
<dbReference type="EMBL" id="JAAXOS010000007">
    <property type="protein sequence ID" value="NKY27732.1"/>
    <property type="molecule type" value="Genomic_DNA"/>
</dbReference>
<sequence>MTRNNPRSRLHEALEQYGRRARRLSEARMLSVDIVLRQLGDEARLSDPLYREQLARRVVVMLRSLIAAMPDPVDRRIAEAVLAAAPEFYDRTVEQRRAYVREHDFGFTDEQFKTRRARVVADLAADLTAAFRNHTEPMSRIFISGSYDDVRWDRDAAELGTALADLPVSLIAGMALPGRRVSYAMADALAARGIYSPSRIQLFSRANVAQPSDADRRVGSIVYVGSTQQQKRREMVRHSSLVILFGGGNGTVEETNLAEAHGVPVIPLAFTGGAAQQYWLSHRHATDVIRVGGHPVDPGTYALLNHEVHSLALRAAIDLVRQGLK</sequence>
<dbReference type="Gene3D" id="3.40.50.450">
    <property type="match status" value="1"/>
</dbReference>
<organism evidence="1 2">
    <name type="scientific">Nocardia gamkensis</name>
    <dbReference type="NCBI Taxonomy" id="352869"/>
    <lineage>
        <taxon>Bacteria</taxon>
        <taxon>Bacillati</taxon>
        <taxon>Actinomycetota</taxon>
        <taxon>Actinomycetes</taxon>
        <taxon>Mycobacteriales</taxon>
        <taxon>Nocardiaceae</taxon>
        <taxon>Nocardia</taxon>
    </lineage>
</organism>